<dbReference type="InterPro" id="IPR050465">
    <property type="entry name" value="UPF0194_transport"/>
</dbReference>
<comment type="subcellular location">
    <subcellularLocation>
        <location evidence="1">Cell envelope</location>
    </subcellularLocation>
</comment>
<evidence type="ECO:0000256" key="4">
    <source>
        <dbReference type="SAM" id="MobiDB-lite"/>
    </source>
</evidence>
<evidence type="ECO:0000256" key="3">
    <source>
        <dbReference type="SAM" id="Coils"/>
    </source>
</evidence>
<gene>
    <name evidence="7" type="ORF">IRI77_30985</name>
</gene>
<feature type="domain" description="CzcB-like C-terminal circularly permuted SH3-like" evidence="6">
    <location>
        <begin position="384"/>
        <end position="435"/>
    </location>
</feature>
<organism evidence="7 8">
    <name type="scientific">Paludibaculum fermentans</name>
    <dbReference type="NCBI Taxonomy" id="1473598"/>
    <lineage>
        <taxon>Bacteria</taxon>
        <taxon>Pseudomonadati</taxon>
        <taxon>Acidobacteriota</taxon>
        <taxon>Terriglobia</taxon>
        <taxon>Bryobacterales</taxon>
        <taxon>Bryobacteraceae</taxon>
        <taxon>Paludibaculum</taxon>
    </lineage>
</organism>
<dbReference type="EMBL" id="CP063849">
    <property type="protein sequence ID" value="QOY87155.1"/>
    <property type="molecule type" value="Genomic_DNA"/>
</dbReference>
<dbReference type="InterPro" id="IPR058649">
    <property type="entry name" value="CzcB_C"/>
</dbReference>
<dbReference type="SUPFAM" id="SSF111369">
    <property type="entry name" value="HlyD-like secretion proteins"/>
    <property type="match status" value="1"/>
</dbReference>
<proteinExistence type="predicted"/>
<accession>A0A7S7NP29</accession>
<keyword evidence="5" id="KW-1133">Transmembrane helix</keyword>
<evidence type="ECO:0000259" key="6">
    <source>
        <dbReference type="Pfam" id="PF25975"/>
    </source>
</evidence>
<evidence type="ECO:0000313" key="7">
    <source>
        <dbReference type="EMBL" id="QOY87155.1"/>
    </source>
</evidence>
<keyword evidence="5" id="KW-0472">Membrane</keyword>
<evidence type="ECO:0000256" key="2">
    <source>
        <dbReference type="ARBA" id="ARBA00023054"/>
    </source>
</evidence>
<evidence type="ECO:0000313" key="8">
    <source>
        <dbReference type="Proteomes" id="UP000593892"/>
    </source>
</evidence>
<feature type="coiled-coil region" evidence="3">
    <location>
        <begin position="141"/>
        <end position="186"/>
    </location>
</feature>
<sequence length="437" mass="48376">MSSLLSPLPKPLPGQEPEAPPAPGRSWSWLLLLILTVGGVSGYNYFTARQAAARRADASRFQHFARVRRGDLLMRVRLTGSTSARNFSNIVVPKLTMPESDQPLTLMTLMPSGSLVRKGQVVASFDPQGARDHLDDTKDGLHARENALKRLRAQLEVESEAWVQELRKAKATLDRARLDLKTLEVRSAIQKQVFQLAVEESQASYDALENDFVLKLQSQAAAFRINEITKDIEVLHVQRHQRDIERMTIEAPVDGMAIVQDVVRPGGDRVALAVGDRVTPGTLMMRVIDRNSMQVEGFINQAQNAQFRIGQPATIRLEAYPEAVYKAKVYAIGALATSPGRAQYYLRNIPIRMEILDADEKVLPDLSASADVVIDQEKDVLLAPAEAIQQSNGETFVYVRKGDTLEKRPVTRGRVFGPDAVLTGGVQEGEEIVVQQP</sequence>
<dbReference type="Gene3D" id="2.40.30.170">
    <property type="match status" value="1"/>
</dbReference>
<dbReference type="Proteomes" id="UP000593892">
    <property type="component" value="Chromosome"/>
</dbReference>
<evidence type="ECO:0000256" key="1">
    <source>
        <dbReference type="ARBA" id="ARBA00004196"/>
    </source>
</evidence>
<dbReference type="GO" id="GO:0030313">
    <property type="term" value="C:cell envelope"/>
    <property type="evidence" value="ECO:0007669"/>
    <property type="project" value="UniProtKB-SubCell"/>
</dbReference>
<name>A0A7S7NP29_PALFE</name>
<feature type="transmembrane region" description="Helical" evidence="5">
    <location>
        <begin position="27"/>
        <end position="46"/>
    </location>
</feature>
<evidence type="ECO:0000256" key="5">
    <source>
        <dbReference type="SAM" id="Phobius"/>
    </source>
</evidence>
<reference evidence="7 8" key="1">
    <citation type="submission" date="2020-10" db="EMBL/GenBank/DDBJ databases">
        <title>Complete genome sequence of Paludibaculum fermentans P105T, a facultatively anaerobic acidobacterium capable of dissimilatory Fe(III) reduction.</title>
        <authorList>
            <person name="Dedysh S.N."/>
            <person name="Beletsky A.V."/>
            <person name="Kulichevskaya I.S."/>
            <person name="Mardanov A.V."/>
            <person name="Ravin N.V."/>
        </authorList>
    </citation>
    <scope>NUCLEOTIDE SEQUENCE [LARGE SCALE GENOMIC DNA]</scope>
    <source>
        <strain evidence="7 8">P105</strain>
    </source>
</reference>
<dbReference type="AlphaFoldDB" id="A0A7S7NP29"/>
<dbReference type="PANTHER" id="PTHR32347">
    <property type="entry name" value="EFFLUX SYSTEM COMPONENT YKNX-RELATED"/>
    <property type="match status" value="1"/>
</dbReference>
<dbReference type="KEGG" id="pfer:IRI77_30985"/>
<keyword evidence="2 3" id="KW-0175">Coiled coil</keyword>
<dbReference type="Pfam" id="PF25975">
    <property type="entry name" value="CzcB_C"/>
    <property type="match status" value="1"/>
</dbReference>
<protein>
    <submittedName>
        <fullName evidence="7">HlyD family efflux transporter periplasmic adaptor subunit</fullName>
    </submittedName>
</protein>
<feature type="region of interest" description="Disordered" evidence="4">
    <location>
        <begin position="1"/>
        <end position="20"/>
    </location>
</feature>
<keyword evidence="5" id="KW-0812">Transmembrane</keyword>
<dbReference type="Gene3D" id="2.40.420.20">
    <property type="match status" value="1"/>
</dbReference>
<feature type="compositionally biased region" description="Pro residues" evidence="4">
    <location>
        <begin position="8"/>
        <end position="20"/>
    </location>
</feature>
<dbReference type="RefSeq" id="WP_194448824.1">
    <property type="nucleotide sequence ID" value="NZ_CP063849.1"/>
</dbReference>
<keyword evidence="8" id="KW-1185">Reference proteome</keyword>